<protein>
    <submittedName>
        <fullName evidence="1">Uncharacterized protein</fullName>
    </submittedName>
</protein>
<dbReference type="EMBL" id="WXYO01000005">
    <property type="protein sequence ID" value="NAS12801.1"/>
    <property type="molecule type" value="Genomic_DNA"/>
</dbReference>
<evidence type="ECO:0000313" key="1">
    <source>
        <dbReference type="EMBL" id="NAS12801.1"/>
    </source>
</evidence>
<sequence>MTLQEKLAQEIEAFPGGLKEVIKGLELCIEVADEDQRRFFEVLLLDIIAVHKVKDLKAEKEAILFKENSKEALKHLHFMVHTHDCKTCKFLIGLKEKEMKWVAGIKVINSSKKTA</sequence>
<gene>
    <name evidence="1" type="ORF">GTQ38_12350</name>
</gene>
<keyword evidence="2" id="KW-1185">Reference proteome</keyword>
<dbReference type="RefSeq" id="WP_161435828.1">
    <property type="nucleotide sequence ID" value="NZ_WXYO01000005.1"/>
</dbReference>
<reference evidence="1 2" key="1">
    <citation type="submission" date="2020-01" db="EMBL/GenBank/DDBJ databases">
        <title>Bacteria diversity of Porities sp.</title>
        <authorList>
            <person name="Wang G."/>
        </authorList>
    </citation>
    <scope>NUCLEOTIDE SEQUENCE [LARGE SCALE GENOMIC DNA]</scope>
    <source>
        <strain evidence="1 2">R33</strain>
    </source>
</reference>
<accession>A0A6L9EDU2</accession>
<comment type="caution">
    <text evidence="1">The sequence shown here is derived from an EMBL/GenBank/DDBJ whole genome shotgun (WGS) entry which is preliminary data.</text>
</comment>
<dbReference type="AlphaFoldDB" id="A0A6L9EDU2"/>
<organism evidence="1 2">
    <name type="scientific">Poritiphilus flavus</name>
    <dbReference type="NCBI Taxonomy" id="2697053"/>
    <lineage>
        <taxon>Bacteria</taxon>
        <taxon>Pseudomonadati</taxon>
        <taxon>Bacteroidota</taxon>
        <taxon>Flavobacteriia</taxon>
        <taxon>Flavobacteriales</taxon>
        <taxon>Flavobacteriaceae</taxon>
        <taxon>Poritiphilus</taxon>
    </lineage>
</organism>
<proteinExistence type="predicted"/>
<dbReference type="Proteomes" id="UP000475249">
    <property type="component" value="Unassembled WGS sequence"/>
</dbReference>
<name>A0A6L9EDU2_9FLAO</name>
<evidence type="ECO:0000313" key="2">
    <source>
        <dbReference type="Proteomes" id="UP000475249"/>
    </source>
</evidence>